<feature type="region of interest" description="Disordered" evidence="1">
    <location>
        <begin position="431"/>
        <end position="452"/>
    </location>
</feature>
<feature type="region of interest" description="Disordered" evidence="1">
    <location>
        <begin position="126"/>
        <end position="185"/>
    </location>
</feature>
<dbReference type="Pfam" id="PF03004">
    <property type="entry name" value="Transposase_24"/>
    <property type="match status" value="1"/>
</dbReference>
<comment type="caution">
    <text evidence="2">The sequence shown here is derived from an EMBL/GenBank/DDBJ whole genome shotgun (WGS) entry which is preliminary data.</text>
</comment>
<gene>
    <name evidence="2" type="ORF">Scaly_2792700</name>
</gene>
<name>A0AAW2IWA6_9LAMI</name>
<dbReference type="PANTHER" id="PTHR10775:SF193">
    <property type="entry name" value="DUF4216 DOMAIN-CONTAINING PROTEIN"/>
    <property type="match status" value="1"/>
</dbReference>
<evidence type="ECO:0000256" key="1">
    <source>
        <dbReference type="SAM" id="MobiDB-lite"/>
    </source>
</evidence>
<organism evidence="2">
    <name type="scientific">Sesamum calycinum</name>
    <dbReference type="NCBI Taxonomy" id="2727403"/>
    <lineage>
        <taxon>Eukaryota</taxon>
        <taxon>Viridiplantae</taxon>
        <taxon>Streptophyta</taxon>
        <taxon>Embryophyta</taxon>
        <taxon>Tracheophyta</taxon>
        <taxon>Spermatophyta</taxon>
        <taxon>Magnoliopsida</taxon>
        <taxon>eudicotyledons</taxon>
        <taxon>Gunneridae</taxon>
        <taxon>Pentapetalae</taxon>
        <taxon>asterids</taxon>
        <taxon>lamiids</taxon>
        <taxon>Lamiales</taxon>
        <taxon>Pedaliaceae</taxon>
        <taxon>Sesamum</taxon>
    </lineage>
</organism>
<dbReference type="PANTHER" id="PTHR10775">
    <property type="entry name" value="OS08G0208400 PROTEIN"/>
    <property type="match status" value="1"/>
</dbReference>
<reference evidence="2" key="2">
    <citation type="journal article" date="2024" name="Plant">
        <title>Genomic evolution and insights into agronomic trait innovations of Sesamum species.</title>
        <authorList>
            <person name="Miao H."/>
            <person name="Wang L."/>
            <person name="Qu L."/>
            <person name="Liu H."/>
            <person name="Sun Y."/>
            <person name="Le M."/>
            <person name="Wang Q."/>
            <person name="Wei S."/>
            <person name="Zheng Y."/>
            <person name="Lin W."/>
            <person name="Duan Y."/>
            <person name="Cao H."/>
            <person name="Xiong S."/>
            <person name="Wang X."/>
            <person name="Wei L."/>
            <person name="Li C."/>
            <person name="Ma Q."/>
            <person name="Ju M."/>
            <person name="Zhao R."/>
            <person name="Li G."/>
            <person name="Mu C."/>
            <person name="Tian Q."/>
            <person name="Mei H."/>
            <person name="Zhang T."/>
            <person name="Gao T."/>
            <person name="Zhang H."/>
        </authorList>
    </citation>
    <scope>NUCLEOTIDE SEQUENCE</scope>
    <source>
        <strain evidence="2">KEN8</strain>
    </source>
</reference>
<reference evidence="2" key="1">
    <citation type="submission" date="2020-06" db="EMBL/GenBank/DDBJ databases">
        <authorList>
            <person name="Li T."/>
            <person name="Hu X."/>
            <person name="Zhang T."/>
            <person name="Song X."/>
            <person name="Zhang H."/>
            <person name="Dai N."/>
            <person name="Sheng W."/>
            <person name="Hou X."/>
            <person name="Wei L."/>
        </authorList>
    </citation>
    <scope>NUCLEOTIDE SEQUENCE</scope>
    <source>
        <strain evidence="2">KEN8</strain>
        <tissue evidence="2">Leaf</tissue>
    </source>
</reference>
<dbReference type="Pfam" id="PF02992">
    <property type="entry name" value="Transposase_21"/>
    <property type="match status" value="1"/>
</dbReference>
<feature type="region of interest" description="Disordered" evidence="1">
    <location>
        <begin position="479"/>
        <end position="501"/>
    </location>
</feature>
<feature type="compositionally biased region" description="Low complexity" evidence="1">
    <location>
        <begin position="171"/>
        <end position="185"/>
    </location>
</feature>
<dbReference type="InterPro" id="IPR004242">
    <property type="entry name" value="Transposase_21"/>
</dbReference>
<accession>A0AAW2IWA6</accession>
<sequence>MCMKSAYIFLTMVIPGPSNPKRLIDVYLQPLIDELLQLWHVGVRTHDHATNQAFMMRAALMWTVNDLPAYGMASGWSTAGIMGCPICMDDTSAFHLQHNRKACNRVSFYTYIPQLKQPHFICNTVGKRATGFPPPPPGRGRADEPPQSPLIDPTPLDPSSVPPGTSTVRGSFAPSSIPSSVSQAPTAPREMRKFITLAEARYDRSFHSCIGSVISGHFMQPWKSYKPIPQSQKNFWFEELKCVYLWDCPDTLMQNIFNSYATSWLSKTFAEARVAGTQPNWLGDGIWHDLQAYWNSDEFKAKLAKNKVNRVANPVAANTVYRGGSSSVGMHKRKLEAQLGRPPNRMEVFADCYKKKADGTWSGKRAEEVVKTYQKLLKEHVSQPASREVGSSDGTSSIVQEDQLWAEAAGGRKWGRVFGMGSDALMSDAAQPWTTEAQSSSSTTAPSPTDTKHDKIMLVLSALCIKMGMPQIFSEMQSTTDAPIDGTAQQATENATDEPEA</sequence>
<feature type="compositionally biased region" description="Low complexity" evidence="1">
    <location>
        <begin position="434"/>
        <end position="449"/>
    </location>
</feature>
<dbReference type="AlphaFoldDB" id="A0AAW2IWA6"/>
<feature type="compositionally biased region" description="Polar residues" evidence="1">
    <location>
        <begin position="479"/>
        <end position="494"/>
    </location>
</feature>
<evidence type="ECO:0000313" key="2">
    <source>
        <dbReference type="EMBL" id="KAL0286430.1"/>
    </source>
</evidence>
<evidence type="ECO:0008006" key="3">
    <source>
        <dbReference type="Google" id="ProtNLM"/>
    </source>
</evidence>
<dbReference type="InterPro" id="IPR004252">
    <property type="entry name" value="Probable_transposase_24"/>
</dbReference>
<protein>
    <recommendedName>
        <fullName evidence="3">Transposase</fullName>
    </recommendedName>
</protein>
<dbReference type="EMBL" id="JACGWM010001877">
    <property type="protein sequence ID" value="KAL0286430.1"/>
    <property type="molecule type" value="Genomic_DNA"/>
</dbReference>
<proteinExistence type="predicted"/>